<feature type="compositionally biased region" description="Low complexity" evidence="2">
    <location>
        <begin position="28"/>
        <end position="53"/>
    </location>
</feature>
<protein>
    <submittedName>
        <fullName evidence="3">Uncharacterized protein</fullName>
    </submittedName>
</protein>
<evidence type="ECO:0000313" key="4">
    <source>
        <dbReference type="Proteomes" id="UP001140560"/>
    </source>
</evidence>
<gene>
    <name evidence="3" type="ORF">N0V83_000978</name>
</gene>
<reference evidence="3" key="1">
    <citation type="submission" date="2022-10" db="EMBL/GenBank/DDBJ databases">
        <title>Tapping the CABI collections for fungal endophytes: first genome assemblies for Collariella, Neodidymelliopsis, Ascochyta clinopodiicola, Didymella pomorum, Didymosphaeria variabile, Neocosmospora piperis and Neocucurbitaria cava.</title>
        <authorList>
            <person name="Hill R."/>
        </authorList>
    </citation>
    <scope>NUCLEOTIDE SEQUENCE</scope>
    <source>
        <strain evidence="3">IMI 356814</strain>
    </source>
</reference>
<feature type="region of interest" description="Disordered" evidence="2">
    <location>
        <begin position="246"/>
        <end position="308"/>
    </location>
</feature>
<accession>A0A9W8YHE5</accession>
<keyword evidence="4" id="KW-1185">Reference proteome</keyword>
<feature type="compositionally biased region" description="Low complexity" evidence="2">
    <location>
        <begin position="85"/>
        <end position="108"/>
    </location>
</feature>
<comment type="caution">
    <text evidence="3">The sequence shown here is derived from an EMBL/GenBank/DDBJ whole genome shotgun (WGS) entry which is preliminary data.</text>
</comment>
<feature type="compositionally biased region" description="Polar residues" evidence="2">
    <location>
        <begin position="265"/>
        <end position="275"/>
    </location>
</feature>
<feature type="region of interest" description="Disordered" evidence="2">
    <location>
        <begin position="1"/>
        <end position="184"/>
    </location>
</feature>
<feature type="coiled-coil region" evidence="1">
    <location>
        <begin position="424"/>
        <end position="472"/>
    </location>
</feature>
<organism evidence="3 4">
    <name type="scientific">Neocucurbitaria cava</name>
    <dbReference type="NCBI Taxonomy" id="798079"/>
    <lineage>
        <taxon>Eukaryota</taxon>
        <taxon>Fungi</taxon>
        <taxon>Dikarya</taxon>
        <taxon>Ascomycota</taxon>
        <taxon>Pezizomycotina</taxon>
        <taxon>Dothideomycetes</taxon>
        <taxon>Pleosporomycetidae</taxon>
        <taxon>Pleosporales</taxon>
        <taxon>Pleosporineae</taxon>
        <taxon>Cucurbitariaceae</taxon>
        <taxon>Neocucurbitaria</taxon>
    </lineage>
</organism>
<dbReference type="Proteomes" id="UP001140560">
    <property type="component" value="Unassembled WGS sequence"/>
</dbReference>
<name>A0A9W8YHE5_9PLEO</name>
<feature type="region of interest" description="Disordered" evidence="2">
    <location>
        <begin position="204"/>
        <end position="232"/>
    </location>
</feature>
<evidence type="ECO:0000256" key="2">
    <source>
        <dbReference type="SAM" id="MobiDB-lite"/>
    </source>
</evidence>
<dbReference type="AlphaFoldDB" id="A0A9W8YHE5"/>
<proteinExistence type="predicted"/>
<sequence length="655" mass="72114">MTDSNPNPSSRRGPAVFVGGQRRRLVRRSNLPRPEASTASHASHVTAAATSSETVDREEAPTSTVTQGPSTMNFYPPTGGIPTDLRPSSKSRPSNSSSTSLLAADSPTPTTVSEGKKKQSFFDGIKSKDRDRPGSSHASSLPTSPLPPSTPSKAAQFLGIDQEPPTFGSPRERHGQYDGVQHGVPVRPALHKQSSMPLLTKFKEATTGRQTKFKEEDVESDSPRSKKFWASGNKKAMKMLDLLPSLGSSSKRANSDEHVAPSPSLARTNIGYSSETDLHAPQPMPPRAPGSIPARRMRKKGPKSLDRMAPITESSHDELGAVYRNSEHVAELDVISEYEDHNLSYNAAVASRYQTESMLTPTIRYELEDDELSSTDDIIEDEALTWDEQAMLHGTPINMSRKKLQQAAGVLNRGPLQTIEGRLLDEAEKDIEARKATLDRLDAEKLKVDKEVASLKESHEKMQEDFQAIKQRAVVHKGCDCAHEHHDHETEESEDDEDLVSLRSSIDLDEEPTVHIATPMTFTRITPGMVKLVDIPPRKNKAKAPVAAAISPEAKQTEPKSPYFFKHGDDISPSNERRENVSAHPEVLEASKYSRLTKAKKVKMPREESRLLVEDWIANSPGPAAQRPVSERIDLDVLADQQIPPAPSPRRETRG</sequence>
<dbReference type="OrthoDB" id="3790861at2759"/>
<keyword evidence="1" id="KW-0175">Coiled coil</keyword>
<dbReference type="EMBL" id="JAPEUY010000001">
    <property type="protein sequence ID" value="KAJ4378145.1"/>
    <property type="molecule type" value="Genomic_DNA"/>
</dbReference>
<evidence type="ECO:0000256" key="1">
    <source>
        <dbReference type="SAM" id="Coils"/>
    </source>
</evidence>
<feature type="compositionally biased region" description="Polar residues" evidence="2">
    <location>
        <begin position="61"/>
        <end position="73"/>
    </location>
</feature>
<feature type="compositionally biased region" description="Polar residues" evidence="2">
    <location>
        <begin position="1"/>
        <end position="10"/>
    </location>
</feature>
<feature type="compositionally biased region" description="Basic and acidic residues" evidence="2">
    <location>
        <begin position="125"/>
        <end position="134"/>
    </location>
</feature>
<evidence type="ECO:0000313" key="3">
    <source>
        <dbReference type="EMBL" id="KAJ4378145.1"/>
    </source>
</evidence>